<protein>
    <submittedName>
        <fullName evidence="1">Uncharacterized protein</fullName>
    </submittedName>
</protein>
<proteinExistence type="predicted"/>
<evidence type="ECO:0000313" key="2">
    <source>
        <dbReference type="Proteomes" id="UP001239111"/>
    </source>
</evidence>
<reference evidence="1" key="1">
    <citation type="submission" date="2023-04" db="EMBL/GenBank/DDBJ databases">
        <title>A chromosome-level genome assembly of the parasitoid wasp Eretmocerus hayati.</title>
        <authorList>
            <person name="Zhong Y."/>
            <person name="Liu S."/>
            <person name="Liu Y."/>
        </authorList>
    </citation>
    <scope>NUCLEOTIDE SEQUENCE</scope>
    <source>
        <strain evidence="1">ZJU_SS_LIU_2023</strain>
    </source>
</reference>
<name>A0ACC2NB31_9HYME</name>
<accession>A0ACC2NB31</accession>
<comment type="caution">
    <text evidence="1">The sequence shown here is derived from an EMBL/GenBank/DDBJ whole genome shotgun (WGS) entry which is preliminary data.</text>
</comment>
<keyword evidence="2" id="KW-1185">Reference proteome</keyword>
<sequence length="127" mass="14620">MGLEWSATNEMILERNKGKSVINEESENNEVGVQEQEEGVEEKDEDNPVENERGEDEIEEESDEEDDNFEDAKNSFIPDLIFDEKSGKRYVKGEILGRKGHLAQVFTEFCKELYTGTCRLLLEVPEE</sequence>
<evidence type="ECO:0000313" key="1">
    <source>
        <dbReference type="EMBL" id="KAJ8667557.1"/>
    </source>
</evidence>
<dbReference type="EMBL" id="CM056744">
    <property type="protein sequence ID" value="KAJ8667557.1"/>
    <property type="molecule type" value="Genomic_DNA"/>
</dbReference>
<dbReference type="Proteomes" id="UP001239111">
    <property type="component" value="Chromosome 4"/>
</dbReference>
<organism evidence="1 2">
    <name type="scientific">Eretmocerus hayati</name>
    <dbReference type="NCBI Taxonomy" id="131215"/>
    <lineage>
        <taxon>Eukaryota</taxon>
        <taxon>Metazoa</taxon>
        <taxon>Ecdysozoa</taxon>
        <taxon>Arthropoda</taxon>
        <taxon>Hexapoda</taxon>
        <taxon>Insecta</taxon>
        <taxon>Pterygota</taxon>
        <taxon>Neoptera</taxon>
        <taxon>Endopterygota</taxon>
        <taxon>Hymenoptera</taxon>
        <taxon>Apocrita</taxon>
        <taxon>Proctotrupomorpha</taxon>
        <taxon>Chalcidoidea</taxon>
        <taxon>Aphelinidae</taxon>
        <taxon>Aphelininae</taxon>
        <taxon>Eretmocerus</taxon>
    </lineage>
</organism>
<gene>
    <name evidence="1" type="ORF">QAD02_009220</name>
</gene>